<reference evidence="3" key="1">
    <citation type="submission" date="2023-06" db="EMBL/GenBank/DDBJ databases">
        <title>Genome-scale phylogeny and comparative genomics of the fungal order Sordariales.</title>
        <authorList>
            <consortium name="Lawrence Berkeley National Laboratory"/>
            <person name="Hensen N."/>
            <person name="Bonometti L."/>
            <person name="Westerberg I."/>
            <person name="Brannstrom I.O."/>
            <person name="Guillou S."/>
            <person name="Cros-Aarteil S."/>
            <person name="Calhoun S."/>
            <person name="Haridas S."/>
            <person name="Kuo A."/>
            <person name="Mondo S."/>
            <person name="Pangilinan J."/>
            <person name="Riley R."/>
            <person name="LaButti K."/>
            <person name="Andreopoulos B."/>
            <person name="Lipzen A."/>
            <person name="Chen C."/>
            <person name="Yanf M."/>
            <person name="Daum C."/>
            <person name="Ng V."/>
            <person name="Clum A."/>
            <person name="Steindorff A."/>
            <person name="Ohm R."/>
            <person name="Martin F."/>
            <person name="Silar P."/>
            <person name="Natvig D."/>
            <person name="Lalanne C."/>
            <person name="Gautier V."/>
            <person name="Ament-velasquez S.L."/>
            <person name="Kruys A."/>
            <person name="Hutchinson M.I."/>
            <person name="Powell A.J."/>
            <person name="Barry K."/>
            <person name="Miller A.N."/>
            <person name="Grigoriev I.V."/>
            <person name="Debuchy R."/>
            <person name="Gladieux P."/>
            <person name="Thoren M.H."/>
            <person name="Johannesson H."/>
        </authorList>
    </citation>
    <scope>NUCLEOTIDE SEQUENCE</scope>
    <source>
        <strain evidence="3">SMH3391-2</strain>
    </source>
</reference>
<evidence type="ECO:0000256" key="2">
    <source>
        <dbReference type="SAM" id="Phobius"/>
    </source>
</evidence>
<feature type="region of interest" description="Disordered" evidence="1">
    <location>
        <begin position="114"/>
        <end position="140"/>
    </location>
</feature>
<keyword evidence="4" id="KW-1185">Reference proteome</keyword>
<sequence>MSAPSNRHGRTTTPLHSRSQSQNIPLAIRIVPYSPPRLDPEGRTPSQTSSRTHAGRSLSVSGDYGDQASGSVGENRRPNWRGEVPEDYASSPGSALSSSSFSSLLLAKAMDEGVSASKPTGSSPSTPILRGPTTQTLTSPSEVSINIATINAAASQASDSPTSTAGGGPGRPLSRRRNYVTIHADKTFSLVRPGEPSDVSSSLKSPPLSYSSRTSSSQERPSIDAWSDYRSSSQLTGGTNATIPDHSFPELVPYTPSPGSSTTQLVEDPITSSPWNYRMVGGLRKVPKTPDLKQKTPLYNTTSTGPDIPLAPLPEVTVQSDEEEETFSRTLVPKTSFTSTVSAQTISTASETSNYKVYGPGSVHESVDSLALPSTSHSNYEVYVLGQSSPPAPSSSSNQSNYVVLGQSSPDARFSSSPPDSSDSNENFVVHGDPTPSPSPSPLAALPRQPRPTYSRESLVVPPLRPAKKRSSESFGYYKQRSRENLRVRAGSLQSLKSISSVISNHDASQAFIAAPVLINFGATVTRDTQSGSSGSTTHQLFPWSATQGPESSTDSQHLTVQRLPTQMIPSHPHQWSSQLSTVASESESDRDPSRSTSPSVIPTGHRRRNSNGWGGSMHSRQLQSISSSLVQQLDDSTSASDSLDRPQPTYARAVMSLPRMIRDQDEHGDGLTDLEDQPRSGLSAFFSSSNSSNRNLHSSSSSRANSISSRANSINGSTIPTWAKVYYGSGERRFLGAPSIIISEAGDSRPPSSTFQSDGSPNSNQYPMSLHNQRKRAREVFSGSNQRPQSDSGSLNITSAPMGHDYNAFRAIKRKTSSIWSPHLRMDRRASRYSVWDPPSVSWSADTGVLGKRNLQVVLFILGFVFPFAWMIAAFLPLPPNPNRDMIERGDHSEDQFGRFQRQPFPQPRVIDETRYASVRWWRNLNRVMSVVGLLIVGAIIALAVVGVRQGWAVHNS</sequence>
<evidence type="ECO:0000256" key="1">
    <source>
        <dbReference type="SAM" id="MobiDB-lite"/>
    </source>
</evidence>
<feature type="compositionally biased region" description="Polar residues" evidence="1">
    <location>
        <begin position="117"/>
        <end position="140"/>
    </location>
</feature>
<evidence type="ECO:0000313" key="4">
    <source>
        <dbReference type="Proteomes" id="UP001174934"/>
    </source>
</evidence>
<feature type="compositionally biased region" description="Low complexity" evidence="1">
    <location>
        <begin position="617"/>
        <end position="642"/>
    </location>
</feature>
<protein>
    <recommendedName>
        <fullName evidence="5">Serine-rich protein</fullName>
    </recommendedName>
</protein>
<proteinExistence type="predicted"/>
<accession>A0AA39WTG4</accession>
<feature type="compositionally biased region" description="Low complexity" evidence="1">
    <location>
        <begin position="680"/>
        <end position="715"/>
    </location>
</feature>
<feature type="region of interest" description="Disordered" evidence="1">
    <location>
        <begin position="153"/>
        <end position="177"/>
    </location>
</feature>
<feature type="compositionally biased region" description="Low complexity" evidence="1">
    <location>
        <begin position="196"/>
        <end position="220"/>
    </location>
</feature>
<feature type="region of interest" description="Disordered" evidence="1">
    <location>
        <begin position="287"/>
        <end position="312"/>
    </location>
</feature>
<feature type="region of interest" description="Disordered" evidence="1">
    <location>
        <begin position="408"/>
        <end position="478"/>
    </location>
</feature>
<dbReference type="AlphaFoldDB" id="A0AA39WTG4"/>
<feature type="compositionally biased region" description="Polar residues" evidence="1">
    <location>
        <begin position="751"/>
        <end position="772"/>
    </location>
</feature>
<feature type="region of interest" description="Disordered" evidence="1">
    <location>
        <begin position="665"/>
        <end position="715"/>
    </location>
</feature>
<feature type="compositionally biased region" description="Polar residues" evidence="1">
    <location>
        <begin position="229"/>
        <end position="242"/>
    </location>
</feature>
<gene>
    <name evidence="3" type="ORF">B0T17DRAFT_508667</name>
</gene>
<feature type="region of interest" description="Disordered" evidence="1">
    <location>
        <begin position="190"/>
        <end position="247"/>
    </location>
</feature>
<feature type="region of interest" description="Disordered" evidence="1">
    <location>
        <begin position="744"/>
        <end position="800"/>
    </location>
</feature>
<feature type="compositionally biased region" description="Polar residues" evidence="1">
    <location>
        <begin position="783"/>
        <end position="800"/>
    </location>
</feature>
<feature type="region of interest" description="Disordered" evidence="1">
    <location>
        <begin position="528"/>
        <end position="649"/>
    </location>
</feature>
<evidence type="ECO:0008006" key="5">
    <source>
        <dbReference type="Google" id="ProtNLM"/>
    </source>
</evidence>
<feature type="transmembrane region" description="Helical" evidence="2">
    <location>
        <begin position="929"/>
        <end position="949"/>
    </location>
</feature>
<evidence type="ECO:0000313" key="3">
    <source>
        <dbReference type="EMBL" id="KAK0621303.1"/>
    </source>
</evidence>
<keyword evidence="2" id="KW-1133">Transmembrane helix</keyword>
<feature type="compositionally biased region" description="Low complexity" evidence="1">
    <location>
        <begin position="408"/>
        <end position="424"/>
    </location>
</feature>
<feature type="compositionally biased region" description="Polar residues" evidence="1">
    <location>
        <begin position="545"/>
        <end position="584"/>
    </location>
</feature>
<keyword evidence="2" id="KW-0812">Transmembrane</keyword>
<feature type="region of interest" description="Disordered" evidence="1">
    <location>
        <begin position="1"/>
        <end position="95"/>
    </location>
</feature>
<name>A0AA39WTG4_9PEZI</name>
<dbReference type="EMBL" id="JAULSR010000004">
    <property type="protein sequence ID" value="KAK0621303.1"/>
    <property type="molecule type" value="Genomic_DNA"/>
</dbReference>
<feature type="compositionally biased region" description="Low complexity" evidence="1">
    <location>
        <begin position="442"/>
        <end position="453"/>
    </location>
</feature>
<feature type="transmembrane region" description="Helical" evidence="2">
    <location>
        <begin position="858"/>
        <end position="879"/>
    </location>
</feature>
<keyword evidence="2" id="KW-0472">Membrane</keyword>
<organism evidence="3 4">
    <name type="scientific">Bombardia bombarda</name>
    <dbReference type="NCBI Taxonomy" id="252184"/>
    <lineage>
        <taxon>Eukaryota</taxon>
        <taxon>Fungi</taxon>
        <taxon>Dikarya</taxon>
        <taxon>Ascomycota</taxon>
        <taxon>Pezizomycotina</taxon>
        <taxon>Sordariomycetes</taxon>
        <taxon>Sordariomycetidae</taxon>
        <taxon>Sordariales</taxon>
        <taxon>Lasiosphaeriaceae</taxon>
        <taxon>Bombardia</taxon>
    </lineage>
</organism>
<dbReference type="Proteomes" id="UP001174934">
    <property type="component" value="Unassembled WGS sequence"/>
</dbReference>
<comment type="caution">
    <text evidence="3">The sequence shown here is derived from an EMBL/GenBank/DDBJ whole genome shotgun (WGS) entry which is preliminary data.</text>
</comment>
<feature type="compositionally biased region" description="Polar residues" evidence="1">
    <location>
        <begin position="11"/>
        <end position="24"/>
    </location>
</feature>